<dbReference type="Proteomes" id="UP000008553">
    <property type="component" value="Unassembled WGS sequence"/>
</dbReference>
<dbReference type="InParanoid" id="Q7RKY0"/>
<protein>
    <submittedName>
        <fullName evidence="1">Uncharacterized protein</fullName>
    </submittedName>
</protein>
<evidence type="ECO:0000313" key="1">
    <source>
        <dbReference type="EMBL" id="EAA22256.1"/>
    </source>
</evidence>
<organism evidence="1 2">
    <name type="scientific">Plasmodium yoelii yoelii</name>
    <dbReference type="NCBI Taxonomy" id="73239"/>
    <lineage>
        <taxon>Eukaryota</taxon>
        <taxon>Sar</taxon>
        <taxon>Alveolata</taxon>
        <taxon>Apicomplexa</taxon>
        <taxon>Aconoidasida</taxon>
        <taxon>Haemosporida</taxon>
        <taxon>Plasmodiidae</taxon>
        <taxon>Plasmodium</taxon>
        <taxon>Plasmodium (Vinckeia)</taxon>
    </lineage>
</organism>
<dbReference type="AlphaFoldDB" id="Q7RKY0"/>
<name>Q7RKY0_PLAYO</name>
<sequence length="39" mass="4637">MDEQLKYYKRIDGSINSQISNVSENIQKVKLNINMEHKK</sequence>
<dbReference type="EMBL" id="AABL01000768">
    <property type="protein sequence ID" value="EAA22256.1"/>
    <property type="molecule type" value="Genomic_DNA"/>
</dbReference>
<keyword evidence="2" id="KW-1185">Reference proteome</keyword>
<proteinExistence type="predicted"/>
<comment type="caution">
    <text evidence="1">The sequence shown here is derived from an EMBL/GenBank/DDBJ whole genome shotgun (WGS) entry which is preliminary data.</text>
</comment>
<dbReference type="PaxDb" id="73239-Q7RKY0"/>
<accession>Q7RKY0</accession>
<evidence type="ECO:0000313" key="2">
    <source>
        <dbReference type="Proteomes" id="UP000008553"/>
    </source>
</evidence>
<gene>
    <name evidence="1" type="ORF">PY02769</name>
</gene>
<reference evidence="1 2" key="1">
    <citation type="journal article" date="2002" name="Nature">
        <title>Genome sequence and comparative analysis of the model rodent malaria parasite Plasmodium yoelii yoelii.</title>
        <authorList>
            <person name="Carlton J.M."/>
            <person name="Angiuoli S.V."/>
            <person name="Suh B.B."/>
            <person name="Kooij T.W."/>
            <person name="Pertea M."/>
            <person name="Silva J.C."/>
            <person name="Ermolaeva M.D."/>
            <person name="Allen J.E."/>
            <person name="Selengut J.D."/>
            <person name="Koo H.L."/>
            <person name="Peterson J.D."/>
            <person name="Pop M."/>
            <person name="Kosack D.S."/>
            <person name="Shumway M.F."/>
            <person name="Bidwell S.L."/>
            <person name="Shallom S.J."/>
            <person name="van Aken S.E."/>
            <person name="Riedmuller S.B."/>
            <person name="Feldblyum T.V."/>
            <person name="Cho J.K."/>
            <person name="Quackenbush J."/>
            <person name="Sedegah M."/>
            <person name="Shoaibi A."/>
            <person name="Cummings L.M."/>
            <person name="Florens L."/>
            <person name="Yates J.R."/>
            <person name="Raine J.D."/>
            <person name="Sinden R.E."/>
            <person name="Harris M.A."/>
            <person name="Cunningham D.A."/>
            <person name="Preiser P.R."/>
            <person name="Bergman L.W."/>
            <person name="Vaidya A.B."/>
            <person name="van Lin L.H."/>
            <person name="Janse C.J."/>
            <person name="Waters A.P."/>
            <person name="Smith H.O."/>
            <person name="White O.R."/>
            <person name="Salzberg S.L."/>
            <person name="Venter J.C."/>
            <person name="Fraser C.M."/>
            <person name="Hoffman S.L."/>
            <person name="Gardner M.J."/>
            <person name="Carucci D.J."/>
        </authorList>
    </citation>
    <scope>NUCLEOTIDE SEQUENCE [LARGE SCALE GENOMIC DNA]</scope>
    <source>
        <strain evidence="1 2">17XNL</strain>
    </source>
</reference>